<feature type="binding site" evidence="9">
    <location>
        <begin position="306"/>
        <end position="310"/>
    </location>
    <ligand>
        <name>GTP</name>
        <dbReference type="ChEBI" id="CHEBI:37565"/>
        <label>2</label>
    </ligand>
</feature>
<dbReference type="RefSeq" id="WP_123091814.1">
    <property type="nucleotide sequence ID" value="NZ_BAAAKD010000003.1"/>
</dbReference>
<dbReference type="FunFam" id="3.40.50.300:FF:000040">
    <property type="entry name" value="GTPase Der"/>
    <property type="match status" value="1"/>
</dbReference>
<dbReference type="SMART" id="SM00382">
    <property type="entry name" value="AAA"/>
    <property type="match status" value="2"/>
</dbReference>
<evidence type="ECO:0000256" key="1">
    <source>
        <dbReference type="ARBA" id="ARBA00008279"/>
    </source>
</evidence>
<dbReference type="InterPro" id="IPR016484">
    <property type="entry name" value="GTPase_Der"/>
</dbReference>
<evidence type="ECO:0000256" key="4">
    <source>
        <dbReference type="ARBA" id="ARBA00022737"/>
    </source>
</evidence>
<comment type="function">
    <text evidence="8 9 11">GTPase that plays an essential role in the late steps of ribosome biogenesis.</text>
</comment>
<dbReference type="SUPFAM" id="SSF52540">
    <property type="entry name" value="P-loop containing nucleoside triphosphate hydrolases"/>
    <property type="match status" value="2"/>
</dbReference>
<dbReference type="NCBIfam" id="TIGR03594">
    <property type="entry name" value="GTPase_EngA"/>
    <property type="match status" value="1"/>
</dbReference>
<evidence type="ECO:0000313" key="14">
    <source>
        <dbReference type="EMBL" id="QFQ30236.1"/>
    </source>
</evidence>
<evidence type="ECO:0000256" key="12">
    <source>
        <dbReference type="SAM" id="MobiDB-lite"/>
    </source>
</evidence>
<proteinExistence type="inferred from homology"/>
<dbReference type="Proteomes" id="UP000271708">
    <property type="component" value="Chromosome"/>
</dbReference>
<feature type="binding site" evidence="9">
    <location>
        <begin position="193"/>
        <end position="196"/>
    </location>
    <ligand>
        <name>GTP</name>
        <dbReference type="ChEBI" id="CHEBI:37565"/>
        <label>1</label>
    </ligand>
</feature>
<dbReference type="AlphaFoldDB" id="A0A5P8FL21"/>
<dbReference type="CDD" id="cd01894">
    <property type="entry name" value="EngA1"/>
    <property type="match status" value="1"/>
</dbReference>
<protein>
    <recommendedName>
        <fullName evidence="2 9">GTPase Der</fullName>
    </recommendedName>
    <alternativeName>
        <fullName evidence="7 9">GTP-binding protein EngA</fullName>
    </alternativeName>
</protein>
<dbReference type="CDD" id="cd01895">
    <property type="entry name" value="EngA2"/>
    <property type="match status" value="1"/>
</dbReference>
<feature type="binding site" evidence="9">
    <location>
        <begin position="84"/>
        <end position="91"/>
    </location>
    <ligand>
        <name>GTP</name>
        <dbReference type="ChEBI" id="CHEBI:37565"/>
        <label>1</label>
    </ligand>
</feature>
<dbReference type="PROSITE" id="PS51712">
    <property type="entry name" value="G_ENGA"/>
    <property type="match status" value="2"/>
</dbReference>
<evidence type="ECO:0000256" key="2">
    <source>
        <dbReference type="ARBA" id="ARBA00020953"/>
    </source>
</evidence>
<sequence length="515" mass="57009">MGVDTRRPGRSAPFASTRQERPVDSQSPKPADLGAADDEGVERVLRAGLEDFELTPEDQALVDGFQEQPDELYEGELPVVAIVGRPNVGKSTLVNRILRRREAVVEDVPGVTRDRVAYEGEWSGRRFTMIDTGGWEATATGIHLKVAEQAEVAIDMADVVLFVVDATVGATDDDEAVVRLLRRAGKPVVLVANKVDDMRMEGEAAALWNLGLGQPWPVSALHGRGSGDALDAVLEVLPDRSMVAEPMPVGGPRRVALVGRPNVGKSSLLNKLAGEERVVVDNVAGTTRDPVDELVELGGRTWRFVDTAGIRRRVHQTKGADFYASLRTQTALEKAEVAVVLIDAEEAIAEQDLRVISQVVETGRALVIAYNKWDLLDEERRYYLEREIERELVQVQWAPRVNLSARTGRHVDKLVPALDVALTSWDTRVPTGRLNAVMGEIVSGHPHPVRGGKQPRILFATQASTRPPRFVVFASGFIEAGYRRFLERRLREEFGFEGTPVEISVRVRERRRRER</sequence>
<evidence type="ECO:0000256" key="11">
    <source>
        <dbReference type="RuleBase" id="RU004481"/>
    </source>
</evidence>
<keyword evidence="4 11" id="KW-0677">Repeat</keyword>
<accession>A0A5P8FL21</accession>
<evidence type="ECO:0000313" key="15">
    <source>
        <dbReference type="Proteomes" id="UP000271708"/>
    </source>
</evidence>
<evidence type="ECO:0000256" key="5">
    <source>
        <dbReference type="ARBA" id="ARBA00022741"/>
    </source>
</evidence>
<evidence type="ECO:0000256" key="10">
    <source>
        <dbReference type="PROSITE-ProRule" id="PRU01049"/>
    </source>
</evidence>
<feature type="binding site" evidence="9">
    <location>
        <begin position="371"/>
        <end position="374"/>
    </location>
    <ligand>
        <name>GTP</name>
        <dbReference type="ChEBI" id="CHEBI:37565"/>
        <label>2</label>
    </ligand>
</feature>
<dbReference type="GO" id="GO:0005525">
    <property type="term" value="F:GTP binding"/>
    <property type="evidence" value="ECO:0007669"/>
    <property type="project" value="UniProtKB-UniRule"/>
</dbReference>
<feature type="domain" description="EngA-type G" evidence="13">
    <location>
        <begin position="78"/>
        <end position="241"/>
    </location>
</feature>
<organism evidence="14 15">
    <name type="scientific">Janibacter melonis</name>
    <dbReference type="NCBI Taxonomy" id="262209"/>
    <lineage>
        <taxon>Bacteria</taxon>
        <taxon>Bacillati</taxon>
        <taxon>Actinomycetota</taxon>
        <taxon>Actinomycetes</taxon>
        <taxon>Micrococcales</taxon>
        <taxon>Intrasporangiaceae</taxon>
        <taxon>Janibacter</taxon>
    </lineage>
</organism>
<keyword evidence="6 9" id="KW-0342">GTP-binding</keyword>
<dbReference type="KEGG" id="jme:EEW87_007750"/>
<feature type="domain" description="EngA-type G" evidence="13">
    <location>
        <begin position="253"/>
        <end position="426"/>
    </location>
</feature>
<dbReference type="InterPro" id="IPR031166">
    <property type="entry name" value="G_ENGA"/>
</dbReference>
<feature type="binding site" evidence="9">
    <location>
        <begin position="131"/>
        <end position="135"/>
    </location>
    <ligand>
        <name>GTP</name>
        <dbReference type="ChEBI" id="CHEBI:37565"/>
        <label>1</label>
    </ligand>
</feature>
<evidence type="ECO:0000256" key="9">
    <source>
        <dbReference type="HAMAP-Rule" id="MF_00195"/>
    </source>
</evidence>
<dbReference type="InterPro" id="IPR006073">
    <property type="entry name" value="GTP-bd"/>
</dbReference>
<dbReference type="OrthoDB" id="9805918at2"/>
<dbReference type="InterPro" id="IPR027417">
    <property type="entry name" value="P-loop_NTPase"/>
</dbReference>
<dbReference type="GO" id="GO:0042254">
    <property type="term" value="P:ribosome biogenesis"/>
    <property type="evidence" value="ECO:0007669"/>
    <property type="project" value="UniProtKB-KW"/>
</dbReference>
<dbReference type="PIRSF" id="PIRSF006485">
    <property type="entry name" value="GTP-binding_EngA"/>
    <property type="match status" value="1"/>
</dbReference>
<dbReference type="EMBL" id="CP044548">
    <property type="protein sequence ID" value="QFQ30236.1"/>
    <property type="molecule type" value="Genomic_DNA"/>
</dbReference>
<dbReference type="InterPro" id="IPR005225">
    <property type="entry name" value="Small_GTP-bd"/>
</dbReference>
<dbReference type="NCBIfam" id="NF002828">
    <property type="entry name" value="PRK03003.1"/>
    <property type="match status" value="1"/>
</dbReference>
<keyword evidence="5 9" id="KW-0547">Nucleotide-binding</keyword>
<dbReference type="InterPro" id="IPR032859">
    <property type="entry name" value="KH_dom-like"/>
</dbReference>
<gene>
    <name evidence="9" type="primary">der</name>
    <name evidence="14" type="ORF">EEW87_007750</name>
</gene>
<feature type="region of interest" description="Disordered" evidence="12">
    <location>
        <begin position="1"/>
        <end position="40"/>
    </location>
</feature>
<feature type="binding site" evidence="9">
    <location>
        <begin position="259"/>
        <end position="266"/>
    </location>
    <ligand>
        <name>GTP</name>
        <dbReference type="ChEBI" id="CHEBI:37565"/>
        <label>2</label>
    </ligand>
</feature>
<dbReference type="InterPro" id="IPR003593">
    <property type="entry name" value="AAA+_ATPase"/>
</dbReference>
<dbReference type="PRINTS" id="PR00326">
    <property type="entry name" value="GTP1OBG"/>
</dbReference>
<dbReference type="PANTHER" id="PTHR43834">
    <property type="entry name" value="GTPASE DER"/>
    <property type="match status" value="1"/>
</dbReference>
<comment type="similarity">
    <text evidence="1 9 10 11">Belongs to the TRAFAC class TrmE-Era-EngA-EngB-Septin-like GTPase superfamily. EngA (Der) GTPase family.</text>
</comment>
<evidence type="ECO:0000256" key="8">
    <source>
        <dbReference type="ARBA" id="ARBA00053470"/>
    </source>
</evidence>
<evidence type="ECO:0000259" key="13">
    <source>
        <dbReference type="PROSITE" id="PS51712"/>
    </source>
</evidence>
<name>A0A5P8FL21_9MICO</name>
<dbReference type="InterPro" id="IPR015946">
    <property type="entry name" value="KH_dom-like_a/b"/>
</dbReference>
<reference evidence="14 15" key="1">
    <citation type="submission" date="2019-09" db="EMBL/GenBank/DDBJ databases">
        <title>Complete Genome Sequence of Janibacter melonis M714 with both human health impact and industrial applications.</title>
        <authorList>
            <person name="Jin M."/>
            <person name="Zhao Q.R."/>
        </authorList>
    </citation>
    <scope>NUCLEOTIDE SEQUENCE [LARGE SCALE GENOMIC DNA]</scope>
    <source>
        <strain evidence="14 15">M714</strain>
    </source>
</reference>
<dbReference type="GO" id="GO:0043022">
    <property type="term" value="F:ribosome binding"/>
    <property type="evidence" value="ECO:0007669"/>
    <property type="project" value="TreeGrafter"/>
</dbReference>
<dbReference type="Pfam" id="PF01926">
    <property type="entry name" value="MMR_HSR1"/>
    <property type="match status" value="2"/>
</dbReference>
<evidence type="ECO:0000256" key="6">
    <source>
        <dbReference type="ARBA" id="ARBA00023134"/>
    </source>
</evidence>
<evidence type="ECO:0000256" key="3">
    <source>
        <dbReference type="ARBA" id="ARBA00022517"/>
    </source>
</evidence>
<dbReference type="GeneID" id="59161053"/>
<dbReference type="Gene3D" id="3.30.300.20">
    <property type="match status" value="1"/>
</dbReference>
<dbReference type="Pfam" id="PF14714">
    <property type="entry name" value="KH_dom-like"/>
    <property type="match status" value="1"/>
</dbReference>
<dbReference type="NCBIfam" id="TIGR00231">
    <property type="entry name" value="small_GTP"/>
    <property type="match status" value="2"/>
</dbReference>
<evidence type="ECO:0000256" key="7">
    <source>
        <dbReference type="ARBA" id="ARBA00032345"/>
    </source>
</evidence>
<dbReference type="FunFam" id="3.30.300.20:FF:000004">
    <property type="entry name" value="GTPase Der"/>
    <property type="match status" value="1"/>
</dbReference>
<comment type="subunit">
    <text evidence="9">Associates with the 50S ribosomal subunit.</text>
</comment>
<keyword evidence="3 9" id="KW-0690">Ribosome biogenesis</keyword>
<dbReference type="Gene3D" id="3.40.50.300">
    <property type="entry name" value="P-loop containing nucleotide triphosphate hydrolases"/>
    <property type="match status" value="2"/>
</dbReference>
<dbReference type="HAMAP" id="MF_00195">
    <property type="entry name" value="GTPase_Der"/>
    <property type="match status" value="1"/>
</dbReference>
<dbReference type="PANTHER" id="PTHR43834:SF6">
    <property type="entry name" value="GTPASE DER"/>
    <property type="match status" value="1"/>
</dbReference>
<dbReference type="FunFam" id="3.40.50.300:FF:000057">
    <property type="entry name" value="GTPase Der"/>
    <property type="match status" value="1"/>
</dbReference>